<keyword evidence="2" id="KW-1185">Reference proteome</keyword>
<reference evidence="1" key="2">
    <citation type="submission" date="2025-09" db="UniProtKB">
        <authorList>
            <consortium name="Ensembl"/>
        </authorList>
    </citation>
    <scope>IDENTIFICATION</scope>
</reference>
<dbReference type="Proteomes" id="UP000694545">
    <property type="component" value="Unplaced"/>
</dbReference>
<sequence>IETLCCVPRNLCWDGEPELWKMRMWLSACGTNYPFPPSHRLLCCFPTLAGLSFPAPHSENLKCFS</sequence>
<reference evidence="1" key="1">
    <citation type="submission" date="2025-08" db="UniProtKB">
        <authorList>
            <consortium name="Ensembl"/>
        </authorList>
    </citation>
    <scope>IDENTIFICATION</scope>
</reference>
<proteinExistence type="predicted"/>
<organism evidence="1 2">
    <name type="scientific">Varanus komodoensis</name>
    <name type="common">Komodo dragon</name>
    <dbReference type="NCBI Taxonomy" id="61221"/>
    <lineage>
        <taxon>Eukaryota</taxon>
        <taxon>Metazoa</taxon>
        <taxon>Chordata</taxon>
        <taxon>Craniata</taxon>
        <taxon>Vertebrata</taxon>
        <taxon>Euteleostomi</taxon>
        <taxon>Lepidosauria</taxon>
        <taxon>Squamata</taxon>
        <taxon>Bifurcata</taxon>
        <taxon>Unidentata</taxon>
        <taxon>Episquamata</taxon>
        <taxon>Toxicofera</taxon>
        <taxon>Anguimorpha</taxon>
        <taxon>Paleoanguimorpha</taxon>
        <taxon>Varanoidea</taxon>
        <taxon>Varanidae</taxon>
        <taxon>Varanus</taxon>
    </lineage>
</organism>
<accession>A0A8D2IG45</accession>
<evidence type="ECO:0000313" key="1">
    <source>
        <dbReference type="Ensembl" id="ENSVKKP00000000331.1"/>
    </source>
</evidence>
<dbReference type="AlphaFoldDB" id="A0A8D2IG45"/>
<name>A0A8D2IG45_VARKO</name>
<dbReference type="Ensembl" id="ENSVKKT00000000346.1">
    <property type="protein sequence ID" value="ENSVKKP00000000331.1"/>
    <property type="gene ID" value="ENSVKKG00000000300.1"/>
</dbReference>
<evidence type="ECO:0000313" key="2">
    <source>
        <dbReference type="Proteomes" id="UP000694545"/>
    </source>
</evidence>
<protein>
    <submittedName>
        <fullName evidence="1">Uncharacterized protein</fullName>
    </submittedName>
</protein>